<feature type="signal peptide" evidence="2">
    <location>
        <begin position="1"/>
        <end position="19"/>
    </location>
</feature>
<dbReference type="EMBL" id="UAVS01000001">
    <property type="protein sequence ID" value="SQA92792.1"/>
    <property type="molecule type" value="Genomic_DNA"/>
</dbReference>
<evidence type="ECO:0000313" key="5">
    <source>
        <dbReference type="Proteomes" id="UP000250169"/>
    </source>
</evidence>
<protein>
    <recommendedName>
        <fullName evidence="3">Outer membrane protein beta-barrel domain-containing protein</fullName>
    </recommendedName>
</protein>
<feature type="compositionally biased region" description="Polar residues" evidence="1">
    <location>
        <begin position="246"/>
        <end position="262"/>
    </location>
</feature>
<dbReference type="InterPro" id="IPR025665">
    <property type="entry name" value="Beta-barrel_OMP_2"/>
</dbReference>
<sequence>MKRFLITAMLLSISAFSYSQIAVGVKVANPFVAVNVMKHQIANTPKGIRNGGGIFGEFYIGAFNIGAFMRIPLKTHWALQTEVLFKREGVWFFHQEETIEELLSDRGVYKFWYAEVPILLQWEGKRTVRGFAQLGVSPKFLTSAKYSAVLEKGDHNVTSSFNRVVLNLNVGGGVLWNRRDWVFTADGRLSTNLTPLTSEKNTPDIDFTKAQSYYFAFSLGAGYKPFKKKVLPLERAIPQEELPKITNDSIPAEVNTSQEQDF</sequence>
<gene>
    <name evidence="4" type="ORF">NCTC11545_00152</name>
</gene>
<evidence type="ECO:0000256" key="2">
    <source>
        <dbReference type="SAM" id="SignalP"/>
    </source>
</evidence>
<evidence type="ECO:0000256" key="1">
    <source>
        <dbReference type="SAM" id="MobiDB-lite"/>
    </source>
</evidence>
<feature type="chain" id="PRO_5015878092" description="Outer membrane protein beta-barrel domain-containing protein" evidence="2">
    <location>
        <begin position="20"/>
        <end position="262"/>
    </location>
</feature>
<dbReference type="Pfam" id="PF13568">
    <property type="entry name" value="OMP_b-brl_2"/>
    <property type="match status" value="1"/>
</dbReference>
<feature type="domain" description="Outer membrane protein beta-barrel" evidence="3">
    <location>
        <begin position="21"/>
        <end position="197"/>
    </location>
</feature>
<organism evidence="4 5">
    <name type="scientific">Capnocytophaga ochracea</name>
    <dbReference type="NCBI Taxonomy" id="1018"/>
    <lineage>
        <taxon>Bacteria</taxon>
        <taxon>Pseudomonadati</taxon>
        <taxon>Bacteroidota</taxon>
        <taxon>Flavobacteriia</taxon>
        <taxon>Flavobacteriales</taxon>
        <taxon>Flavobacteriaceae</taxon>
        <taxon>Capnocytophaga</taxon>
    </lineage>
</organism>
<proteinExistence type="predicted"/>
<evidence type="ECO:0000259" key="3">
    <source>
        <dbReference type="Pfam" id="PF13568"/>
    </source>
</evidence>
<accession>A0A2X2SHZ8</accession>
<dbReference type="Proteomes" id="UP000250169">
    <property type="component" value="Unassembled WGS sequence"/>
</dbReference>
<dbReference type="RefSeq" id="WP_111971911.1">
    <property type="nucleotide sequence ID" value="NZ_UAVS01000001.1"/>
</dbReference>
<name>A0A2X2SHZ8_CAPOC</name>
<dbReference type="AlphaFoldDB" id="A0A2X2SHZ8"/>
<reference evidence="4 5" key="1">
    <citation type="submission" date="2018-06" db="EMBL/GenBank/DDBJ databases">
        <authorList>
            <consortium name="Pathogen Informatics"/>
            <person name="Doyle S."/>
        </authorList>
    </citation>
    <scope>NUCLEOTIDE SEQUENCE [LARGE SCALE GENOMIC DNA]</scope>
    <source>
        <strain evidence="4 5">NCTC11545</strain>
    </source>
</reference>
<keyword evidence="2" id="KW-0732">Signal</keyword>
<feature type="region of interest" description="Disordered" evidence="1">
    <location>
        <begin position="242"/>
        <end position="262"/>
    </location>
</feature>
<evidence type="ECO:0000313" key="4">
    <source>
        <dbReference type="EMBL" id="SQA92792.1"/>
    </source>
</evidence>